<sequence>MLLSIFFYLAYSDGKICFRENENAKACSQDADVANSIDDLKSKIQSSSGTIQVELGLNSDTIFQYDMNQAPAESKINFNGLNVDSKIYLTNVNNLQYLHIADLTATLSNSNPFNIGEIYLDCTLSLSTPSPKLIATTMSLTSSMLKYFSSIRATKSLIFLTANNIEKNYALDIVNPISFEFSGIYSAATVDIAGDLVIVKYPNGNSISIPFISNENNRPQGTFVFRDLANVNIQKIFQDYQQSSITLHSFKQLDLNIMDYDYIPSVVVFSYDNSLLNILGFSPDYIYLRTATVKAIEPNEINSFIIVLDNGHPKFNSPVNTNYLNFYRGSGLESDFTITTKTLQTSTIGPITIDAELIVNDGTFSVKSECTVKKYNEESTGLIVICYNDGFIPPLTINDLGFAKVAYFSSNRVDLIKEMDYNITNNLNTMIPLLKYPSKDKIVLEGYNSENYDGFSGSTCSLELQDGIIYLKYTESPLSFRPTFCIGNSLENSDCKDDPTRFFLPSQSWKNMVRPITSSITFSIKSDTSLDFSNAPKISELSISTNNQVTITTSSVNLNKLTLNQGTYSINCLGTTRIATFVANYATVQLHNAQSVNISDSMTLTATEITHSGGKMSLTTKTVTIYTDCKLPDFNLDNTSSLYVHIGSIDAWSPLPEFTCIVGDSRLTKLVLKSGSILLETPTQNHVFQVEGNKTLTVQYPGFDSTIPINISCEATDDKFPVLQVMSRQYYNFYGKWPTTTKSHVLDITGNPVFVNCDTPYFPLGFKYPFNEKNITITSSSDVRVTYQFTLEHYDFFPNIVMKNPFRFIINDHICKFGGGLKANHGLFVKKSEIWGNYEFEFNSISFESVEIEGNNSVYMYDMNISQGSYLKLVVGWAQEPMKVIAHGVCDPSNVTVKVEDGARSPRVYHNVFCCDTMKLNEKNLISKGSIKELKIQNNCIVLKHNARSEDALPHILIAAIVIASLSVMVSAAFVIWLYIRYRKVKETKVQRKKKNDLREYRVEEVQQMEKEIHDEDQRP</sequence>
<dbReference type="AlphaFoldDB" id="A2D9H4"/>
<reference evidence="2" key="1">
    <citation type="submission" date="2006-10" db="EMBL/GenBank/DDBJ databases">
        <authorList>
            <person name="Amadeo P."/>
            <person name="Zhao Q."/>
            <person name="Wortman J."/>
            <person name="Fraser-Liggett C."/>
            <person name="Carlton J."/>
        </authorList>
    </citation>
    <scope>NUCLEOTIDE SEQUENCE</scope>
    <source>
        <strain evidence="2">G3</strain>
    </source>
</reference>
<dbReference type="InParanoid" id="A2D9H4"/>
<keyword evidence="3" id="KW-1185">Reference proteome</keyword>
<feature type="transmembrane region" description="Helical" evidence="1">
    <location>
        <begin position="956"/>
        <end position="980"/>
    </location>
</feature>
<dbReference type="VEuPathDB" id="TrichDB:TVAG_075770"/>
<keyword evidence="1" id="KW-1133">Transmembrane helix</keyword>
<organism evidence="2 3">
    <name type="scientific">Trichomonas vaginalis (strain ATCC PRA-98 / G3)</name>
    <dbReference type="NCBI Taxonomy" id="412133"/>
    <lineage>
        <taxon>Eukaryota</taxon>
        <taxon>Metamonada</taxon>
        <taxon>Parabasalia</taxon>
        <taxon>Trichomonadida</taxon>
        <taxon>Trichomonadidae</taxon>
        <taxon>Trichomonas</taxon>
    </lineage>
</organism>
<evidence type="ECO:0000256" key="1">
    <source>
        <dbReference type="SAM" id="Phobius"/>
    </source>
</evidence>
<proteinExistence type="predicted"/>
<keyword evidence="1" id="KW-0812">Transmembrane</keyword>
<accession>A2D9H4</accession>
<evidence type="ECO:0000313" key="3">
    <source>
        <dbReference type="Proteomes" id="UP000001542"/>
    </source>
</evidence>
<dbReference type="Proteomes" id="UP000001542">
    <property type="component" value="Unassembled WGS sequence"/>
</dbReference>
<gene>
    <name evidence="2" type="ORF">TVAG_075770</name>
</gene>
<dbReference type="EMBL" id="DS113181">
    <property type="protein sequence ID" value="EAY22830.1"/>
    <property type="molecule type" value="Genomic_DNA"/>
</dbReference>
<keyword evidence="1" id="KW-0472">Membrane</keyword>
<evidence type="ECO:0000313" key="2">
    <source>
        <dbReference type="EMBL" id="EAY22830.1"/>
    </source>
</evidence>
<reference evidence="2" key="2">
    <citation type="journal article" date="2007" name="Science">
        <title>Draft genome sequence of the sexually transmitted pathogen Trichomonas vaginalis.</title>
        <authorList>
            <person name="Carlton J.M."/>
            <person name="Hirt R.P."/>
            <person name="Silva J.C."/>
            <person name="Delcher A.L."/>
            <person name="Schatz M."/>
            <person name="Zhao Q."/>
            <person name="Wortman J.R."/>
            <person name="Bidwell S.L."/>
            <person name="Alsmark U.C.M."/>
            <person name="Besteiro S."/>
            <person name="Sicheritz-Ponten T."/>
            <person name="Noel C.J."/>
            <person name="Dacks J.B."/>
            <person name="Foster P.G."/>
            <person name="Simillion C."/>
            <person name="Van de Peer Y."/>
            <person name="Miranda-Saavedra D."/>
            <person name="Barton G.J."/>
            <person name="Westrop G.D."/>
            <person name="Mueller S."/>
            <person name="Dessi D."/>
            <person name="Fiori P.L."/>
            <person name="Ren Q."/>
            <person name="Paulsen I."/>
            <person name="Zhang H."/>
            <person name="Bastida-Corcuera F.D."/>
            <person name="Simoes-Barbosa A."/>
            <person name="Brown M.T."/>
            <person name="Hayes R.D."/>
            <person name="Mukherjee M."/>
            <person name="Okumura C.Y."/>
            <person name="Schneider R."/>
            <person name="Smith A.J."/>
            <person name="Vanacova S."/>
            <person name="Villalvazo M."/>
            <person name="Haas B.J."/>
            <person name="Pertea M."/>
            <person name="Feldblyum T.V."/>
            <person name="Utterback T.R."/>
            <person name="Shu C.L."/>
            <person name="Osoegawa K."/>
            <person name="de Jong P.J."/>
            <person name="Hrdy I."/>
            <person name="Horvathova L."/>
            <person name="Zubacova Z."/>
            <person name="Dolezal P."/>
            <person name="Malik S.B."/>
            <person name="Logsdon J.M. Jr."/>
            <person name="Henze K."/>
            <person name="Gupta A."/>
            <person name="Wang C.C."/>
            <person name="Dunne R.L."/>
            <person name="Upcroft J.A."/>
            <person name="Upcroft P."/>
            <person name="White O."/>
            <person name="Salzberg S.L."/>
            <person name="Tang P."/>
            <person name="Chiu C.-H."/>
            <person name="Lee Y.-S."/>
            <person name="Embley T.M."/>
            <person name="Coombs G.H."/>
            <person name="Mottram J.C."/>
            <person name="Tachezy J."/>
            <person name="Fraser-Liggett C.M."/>
            <person name="Johnson P.J."/>
        </authorList>
    </citation>
    <scope>NUCLEOTIDE SEQUENCE [LARGE SCALE GENOMIC DNA]</scope>
    <source>
        <strain evidence="2">G3</strain>
    </source>
</reference>
<protein>
    <submittedName>
        <fullName evidence="2">Uncharacterized protein</fullName>
    </submittedName>
</protein>
<name>A2D9H4_TRIV3</name>